<evidence type="ECO:0000313" key="3">
    <source>
        <dbReference type="Proteomes" id="UP000546162"/>
    </source>
</evidence>
<dbReference type="PANTHER" id="PTHR14237">
    <property type="entry name" value="MOLYBDOPTERIN COFACTOR SULFURASE MOSC"/>
    <property type="match status" value="1"/>
</dbReference>
<dbReference type="AlphaFoldDB" id="A0A7W7H0R7"/>
<dbReference type="Pfam" id="PF03476">
    <property type="entry name" value="MOSC_N"/>
    <property type="match status" value="1"/>
</dbReference>
<gene>
    <name evidence="2" type="ORF">BJY16_005319</name>
</gene>
<organism evidence="2 3">
    <name type="scientific">Actinoplanes octamycinicus</name>
    <dbReference type="NCBI Taxonomy" id="135948"/>
    <lineage>
        <taxon>Bacteria</taxon>
        <taxon>Bacillati</taxon>
        <taxon>Actinomycetota</taxon>
        <taxon>Actinomycetes</taxon>
        <taxon>Micromonosporales</taxon>
        <taxon>Micromonosporaceae</taxon>
        <taxon>Actinoplanes</taxon>
    </lineage>
</organism>
<dbReference type="GO" id="GO:0030170">
    <property type="term" value="F:pyridoxal phosphate binding"/>
    <property type="evidence" value="ECO:0007669"/>
    <property type="project" value="InterPro"/>
</dbReference>
<dbReference type="Proteomes" id="UP000546162">
    <property type="component" value="Unassembled WGS sequence"/>
</dbReference>
<name>A0A7W7H0R7_9ACTN</name>
<dbReference type="InterPro" id="IPR005303">
    <property type="entry name" value="MOCOS_middle"/>
</dbReference>
<accession>A0A7W7H0R7</accession>
<keyword evidence="3" id="KW-1185">Reference proteome</keyword>
<reference evidence="2 3" key="1">
    <citation type="submission" date="2020-08" db="EMBL/GenBank/DDBJ databases">
        <title>Sequencing the genomes of 1000 actinobacteria strains.</title>
        <authorList>
            <person name="Klenk H.-P."/>
        </authorList>
    </citation>
    <scope>NUCLEOTIDE SEQUENCE [LARGE SCALE GENOMIC DNA]</scope>
    <source>
        <strain evidence="2 3">DSM 45809</strain>
    </source>
</reference>
<evidence type="ECO:0000313" key="2">
    <source>
        <dbReference type="EMBL" id="MBB4741860.1"/>
    </source>
</evidence>
<protein>
    <submittedName>
        <fullName evidence="2">Uncharacterized protein YcbX</fullName>
    </submittedName>
</protein>
<feature type="domain" description="MOSC" evidence="1">
    <location>
        <begin position="123"/>
        <end position="267"/>
    </location>
</feature>
<dbReference type="RefSeq" id="WP_185042298.1">
    <property type="nucleotide sequence ID" value="NZ_BAABFG010000005.1"/>
</dbReference>
<evidence type="ECO:0000259" key="1">
    <source>
        <dbReference type="PROSITE" id="PS51340"/>
    </source>
</evidence>
<sequence length="267" mass="28757">MIVSGLWRYPVKSMGGEPLREARVDPWGIAGDRRWMVVDRSGKKPWAGEFRQLAGVSAVQTGDGGVRLRAAGHPDLHLAEPVGGEPVEVTLRGVGRAVSAGDAADAWLCAALGLDVRLVWLDEPARRPMSESHGGRPGDVLSFADAAPLLLTTEPSLRQLDAWIADNGGGPVPMTRFRPNLVVDGEMAAFAEDGWGEVRVGEVLFRFAEHCDRCAVTTLDPATGRTAKEPIRTLAKHRRWDGNVWFGVRIVPVNPGTIAVGDPVQPL</sequence>
<dbReference type="GO" id="GO:0003824">
    <property type="term" value="F:catalytic activity"/>
    <property type="evidence" value="ECO:0007669"/>
    <property type="project" value="InterPro"/>
</dbReference>
<dbReference type="InterPro" id="IPR005302">
    <property type="entry name" value="MoCF_Sase_C"/>
</dbReference>
<comment type="caution">
    <text evidence="2">The sequence shown here is derived from an EMBL/GenBank/DDBJ whole genome shotgun (WGS) entry which is preliminary data.</text>
</comment>
<dbReference type="Pfam" id="PF03473">
    <property type="entry name" value="MOSC"/>
    <property type="match status" value="1"/>
</dbReference>
<dbReference type="GO" id="GO:0030151">
    <property type="term" value="F:molybdenum ion binding"/>
    <property type="evidence" value="ECO:0007669"/>
    <property type="project" value="InterPro"/>
</dbReference>
<dbReference type="PROSITE" id="PS51340">
    <property type="entry name" value="MOSC"/>
    <property type="match status" value="1"/>
</dbReference>
<dbReference type="SUPFAM" id="SSF50800">
    <property type="entry name" value="PK beta-barrel domain-like"/>
    <property type="match status" value="1"/>
</dbReference>
<dbReference type="PANTHER" id="PTHR14237:SF19">
    <property type="entry name" value="MITOCHONDRIAL AMIDOXIME REDUCING COMPONENT 1"/>
    <property type="match status" value="1"/>
</dbReference>
<dbReference type="InterPro" id="IPR011037">
    <property type="entry name" value="Pyrv_Knase-like_insert_dom_sf"/>
</dbReference>
<dbReference type="EMBL" id="JACHNB010000001">
    <property type="protein sequence ID" value="MBB4741860.1"/>
    <property type="molecule type" value="Genomic_DNA"/>
</dbReference>
<proteinExistence type="predicted"/>